<gene>
    <name evidence="5" type="ORF">A1O3_01491</name>
</gene>
<dbReference type="Proteomes" id="UP000019478">
    <property type="component" value="Unassembled WGS sequence"/>
</dbReference>
<keyword evidence="6" id="KW-1185">Reference proteome</keyword>
<evidence type="ECO:0000313" key="5">
    <source>
        <dbReference type="EMBL" id="EXJ92935.1"/>
    </source>
</evidence>
<reference evidence="5" key="1">
    <citation type="submission" date="2013-03" db="EMBL/GenBank/DDBJ databases">
        <title>The Genome Sequence of Capronia epimyces CBS 606.96.</title>
        <authorList>
            <consortium name="The Broad Institute Genomics Platform"/>
            <person name="Cuomo C."/>
            <person name="de Hoog S."/>
            <person name="Gorbushina A."/>
            <person name="Walker B."/>
            <person name="Young S.K."/>
            <person name="Zeng Q."/>
            <person name="Gargeya S."/>
            <person name="Fitzgerald M."/>
            <person name="Haas B."/>
            <person name="Abouelleil A."/>
            <person name="Allen A.W."/>
            <person name="Alvarado L."/>
            <person name="Arachchi H.M."/>
            <person name="Berlin A.M."/>
            <person name="Chapman S.B."/>
            <person name="Gainer-Dewar J."/>
            <person name="Goldberg J."/>
            <person name="Griggs A."/>
            <person name="Gujja S."/>
            <person name="Hansen M."/>
            <person name="Howarth C."/>
            <person name="Imamovic A."/>
            <person name="Ireland A."/>
            <person name="Larimer J."/>
            <person name="McCowan C."/>
            <person name="Murphy C."/>
            <person name="Pearson M."/>
            <person name="Poon T.W."/>
            <person name="Priest M."/>
            <person name="Roberts A."/>
            <person name="Saif S."/>
            <person name="Shea T."/>
            <person name="Sisk P."/>
            <person name="Sykes S."/>
            <person name="Wortman J."/>
            <person name="Nusbaum C."/>
            <person name="Birren B."/>
        </authorList>
    </citation>
    <scope>NUCLEOTIDE SEQUENCE [LARGE SCALE GENOMIC DNA]</scope>
    <source>
        <strain evidence="5">CBS 606.96</strain>
    </source>
</reference>
<dbReference type="HOGENOM" id="CLU_900147_0_0_1"/>
<protein>
    <submittedName>
        <fullName evidence="5">Uncharacterized protein</fullName>
    </submittedName>
</protein>
<dbReference type="InterPro" id="IPR002110">
    <property type="entry name" value="Ankyrin_rpt"/>
</dbReference>
<evidence type="ECO:0000256" key="2">
    <source>
        <dbReference type="ARBA" id="ARBA00023043"/>
    </source>
</evidence>
<name>W9YTF9_9EURO</name>
<dbReference type="SMART" id="SM00248">
    <property type="entry name" value="ANK"/>
    <property type="match status" value="5"/>
</dbReference>
<dbReference type="EMBL" id="AMGY01000001">
    <property type="protein sequence ID" value="EXJ92935.1"/>
    <property type="molecule type" value="Genomic_DNA"/>
</dbReference>
<keyword evidence="2 3" id="KW-0040">ANK repeat</keyword>
<feature type="region of interest" description="Disordered" evidence="4">
    <location>
        <begin position="276"/>
        <end position="309"/>
    </location>
</feature>
<evidence type="ECO:0000313" key="6">
    <source>
        <dbReference type="Proteomes" id="UP000019478"/>
    </source>
</evidence>
<proteinExistence type="predicted"/>
<feature type="compositionally biased region" description="Pro residues" evidence="4">
    <location>
        <begin position="299"/>
        <end position="309"/>
    </location>
</feature>
<dbReference type="SUPFAM" id="SSF48403">
    <property type="entry name" value="Ankyrin repeat"/>
    <property type="match status" value="1"/>
</dbReference>
<accession>W9YTF9</accession>
<dbReference type="OrthoDB" id="366390at2759"/>
<dbReference type="PROSITE" id="PS50088">
    <property type="entry name" value="ANK_REPEAT"/>
    <property type="match status" value="1"/>
</dbReference>
<keyword evidence="1" id="KW-0677">Repeat</keyword>
<sequence>MPRMKPMLNAIKGRTENHQKCLKLLLERGTDVNATSMSTGMTYLHYAIAQEFWPGYATTVKMLLEANADPSIVDNAGHTPLAMLIKGQSPGQVRPLGQEEREALTVLLNRNPIHQINVRNPHSRENLLHMAVRRQDAYTLEAVLGRCTYSEVRGRLVSERTPQGHTPLLLIMNICHFTTSKAAGVALRMLEVLLEHGADADDADTRRGDTALHFIIGVHRSFEALELLLRHKANALKRNTRHVCPCALLRDKAHDYPYDPWYARAIMRLCELDEASTPGPGSGQVAAILKAPRRASPEMTPPQSPTRSS</sequence>
<dbReference type="Pfam" id="PF12796">
    <property type="entry name" value="Ank_2"/>
    <property type="match status" value="1"/>
</dbReference>
<dbReference type="PANTHER" id="PTHR24189">
    <property type="entry name" value="MYOTROPHIN"/>
    <property type="match status" value="1"/>
</dbReference>
<evidence type="ECO:0000256" key="3">
    <source>
        <dbReference type="PROSITE-ProRule" id="PRU00023"/>
    </source>
</evidence>
<evidence type="ECO:0000256" key="1">
    <source>
        <dbReference type="ARBA" id="ARBA00022737"/>
    </source>
</evidence>
<dbReference type="STRING" id="1182542.W9YTF9"/>
<organism evidence="5 6">
    <name type="scientific">Capronia epimyces CBS 606.96</name>
    <dbReference type="NCBI Taxonomy" id="1182542"/>
    <lineage>
        <taxon>Eukaryota</taxon>
        <taxon>Fungi</taxon>
        <taxon>Dikarya</taxon>
        <taxon>Ascomycota</taxon>
        <taxon>Pezizomycotina</taxon>
        <taxon>Eurotiomycetes</taxon>
        <taxon>Chaetothyriomycetidae</taxon>
        <taxon>Chaetothyriales</taxon>
        <taxon>Herpotrichiellaceae</taxon>
        <taxon>Capronia</taxon>
    </lineage>
</organism>
<comment type="caution">
    <text evidence="5">The sequence shown here is derived from an EMBL/GenBank/DDBJ whole genome shotgun (WGS) entry which is preliminary data.</text>
</comment>
<dbReference type="InterPro" id="IPR036770">
    <property type="entry name" value="Ankyrin_rpt-contain_sf"/>
</dbReference>
<dbReference type="AlphaFoldDB" id="W9YTF9"/>
<dbReference type="Gene3D" id="1.25.40.20">
    <property type="entry name" value="Ankyrin repeat-containing domain"/>
    <property type="match status" value="2"/>
</dbReference>
<evidence type="ECO:0000256" key="4">
    <source>
        <dbReference type="SAM" id="MobiDB-lite"/>
    </source>
</evidence>
<feature type="repeat" description="ANK" evidence="3">
    <location>
        <begin position="39"/>
        <end position="75"/>
    </location>
</feature>
<dbReference type="InterPro" id="IPR050745">
    <property type="entry name" value="Multifunctional_regulatory"/>
</dbReference>
<dbReference type="RefSeq" id="XP_007729825.1">
    <property type="nucleotide sequence ID" value="XM_007731635.1"/>
</dbReference>
<dbReference type="GeneID" id="19165625"/>